<dbReference type="FunFam" id="1.10.600.10:FF:000001">
    <property type="entry name" value="Geranylgeranyl diphosphate synthase"/>
    <property type="match status" value="1"/>
</dbReference>
<dbReference type="CDD" id="cd00685">
    <property type="entry name" value="Trans_IPPS_HT"/>
    <property type="match status" value="1"/>
</dbReference>
<evidence type="ECO:0000256" key="6">
    <source>
        <dbReference type="ARBA" id="ARBA00023229"/>
    </source>
</evidence>
<evidence type="ECO:0000256" key="3">
    <source>
        <dbReference type="ARBA" id="ARBA00022679"/>
    </source>
</evidence>
<dbReference type="GO" id="GO:0016114">
    <property type="term" value="P:terpenoid biosynthetic process"/>
    <property type="evidence" value="ECO:0007669"/>
    <property type="project" value="UniProtKB-ARBA"/>
</dbReference>
<dbReference type="PROSITE" id="PS00723">
    <property type="entry name" value="POLYPRENYL_SYNTHASE_1"/>
    <property type="match status" value="1"/>
</dbReference>
<evidence type="ECO:0000256" key="4">
    <source>
        <dbReference type="ARBA" id="ARBA00022723"/>
    </source>
</evidence>
<dbReference type="GO" id="GO:0005737">
    <property type="term" value="C:cytoplasm"/>
    <property type="evidence" value="ECO:0007669"/>
    <property type="project" value="UniProtKB-ARBA"/>
</dbReference>
<sequence>MAATAWTSTELADWMRPQLARVEAALEQWVGAGAPASLAEPMRYAVLDGGKRLRPLLVLAAARAAGSVGAPAWLDDAALRAACGVELIHAYSLVHDDMPCMDNDVLRRGKPTVHVRFGEAGALLAGDALQAQAFELIAPLDGTAVAVPAQVQARLVALLARGAGARGMAGGQAIDLASVGRRLGEAQLREMHRLKTGALLQASVEMGAACAGELSAVATDGLRAFGAAIGLAFQVVDDVLDVTADSATLGKTAGKDAAADKPTYVALLGLDGARAEADRLLAQALAALDASGLADTAALAALAHMVVARDR</sequence>
<dbReference type="PANTHER" id="PTHR43281">
    <property type="entry name" value="FARNESYL DIPHOSPHATE SYNTHASE"/>
    <property type="match status" value="1"/>
</dbReference>
<comment type="cofactor">
    <cofactor evidence="1">
        <name>Mg(2+)</name>
        <dbReference type="ChEBI" id="CHEBI:18420"/>
    </cofactor>
</comment>
<dbReference type="InterPro" id="IPR033749">
    <property type="entry name" value="Polyprenyl_synt_CS"/>
</dbReference>
<accession>A0A370FKE4</accession>
<dbReference type="OrthoDB" id="9805316at2"/>
<dbReference type="SUPFAM" id="SSF48576">
    <property type="entry name" value="Terpenoid synthases"/>
    <property type="match status" value="1"/>
</dbReference>
<dbReference type="NCBIfam" id="NF045485">
    <property type="entry name" value="FPPsyn"/>
    <property type="match status" value="1"/>
</dbReference>
<dbReference type="Proteomes" id="UP000255265">
    <property type="component" value="Unassembled WGS sequence"/>
</dbReference>
<evidence type="ECO:0000313" key="8">
    <source>
        <dbReference type="EMBL" id="RDI25058.1"/>
    </source>
</evidence>
<evidence type="ECO:0000256" key="2">
    <source>
        <dbReference type="ARBA" id="ARBA00006706"/>
    </source>
</evidence>
<evidence type="ECO:0000313" key="9">
    <source>
        <dbReference type="Proteomes" id="UP000255265"/>
    </source>
</evidence>
<organism evidence="8 9">
    <name type="scientific">Pseudacidovorax intermedius</name>
    <dbReference type="NCBI Taxonomy" id="433924"/>
    <lineage>
        <taxon>Bacteria</taxon>
        <taxon>Pseudomonadati</taxon>
        <taxon>Pseudomonadota</taxon>
        <taxon>Betaproteobacteria</taxon>
        <taxon>Burkholderiales</taxon>
        <taxon>Comamonadaceae</taxon>
        <taxon>Pseudacidovorax</taxon>
    </lineage>
</organism>
<name>A0A370FKE4_9BURK</name>
<evidence type="ECO:0000256" key="1">
    <source>
        <dbReference type="ARBA" id="ARBA00001946"/>
    </source>
</evidence>
<comment type="similarity">
    <text evidence="2 7">Belongs to the FPP/GGPP synthase family.</text>
</comment>
<dbReference type="RefSeq" id="WP_114803112.1">
    <property type="nucleotide sequence ID" value="NZ_QQAV01000004.1"/>
</dbReference>
<keyword evidence="9" id="KW-1185">Reference proteome</keyword>
<keyword evidence="4" id="KW-0479">Metal-binding</keyword>
<keyword evidence="5" id="KW-0460">Magnesium</keyword>
<keyword evidence="6" id="KW-0414">Isoprene biosynthesis</keyword>
<dbReference type="InterPro" id="IPR008949">
    <property type="entry name" value="Isoprenoid_synthase_dom_sf"/>
</dbReference>
<dbReference type="SFLD" id="SFLDG01017">
    <property type="entry name" value="Polyprenyl_Transferase_Like"/>
    <property type="match status" value="1"/>
</dbReference>
<dbReference type="GO" id="GO:0004659">
    <property type="term" value="F:prenyltransferase activity"/>
    <property type="evidence" value="ECO:0007669"/>
    <property type="project" value="InterPro"/>
</dbReference>
<dbReference type="PROSITE" id="PS00444">
    <property type="entry name" value="POLYPRENYL_SYNTHASE_2"/>
    <property type="match status" value="1"/>
</dbReference>
<evidence type="ECO:0000256" key="5">
    <source>
        <dbReference type="ARBA" id="ARBA00022842"/>
    </source>
</evidence>
<protein>
    <submittedName>
        <fullName evidence="8">Farnesyl diphosphate synthase</fullName>
    </submittedName>
</protein>
<comment type="caution">
    <text evidence="8">The sequence shown here is derived from an EMBL/GenBank/DDBJ whole genome shotgun (WGS) entry which is preliminary data.</text>
</comment>
<dbReference type="InterPro" id="IPR000092">
    <property type="entry name" value="Polyprenyl_synt"/>
</dbReference>
<dbReference type="SFLD" id="SFLDS00005">
    <property type="entry name" value="Isoprenoid_Synthase_Type_I"/>
    <property type="match status" value="1"/>
</dbReference>
<evidence type="ECO:0000256" key="7">
    <source>
        <dbReference type="RuleBase" id="RU004466"/>
    </source>
</evidence>
<dbReference type="Pfam" id="PF00348">
    <property type="entry name" value="polyprenyl_synt"/>
    <property type="match status" value="1"/>
</dbReference>
<dbReference type="AlphaFoldDB" id="A0A370FKE4"/>
<keyword evidence="3 7" id="KW-0808">Transferase</keyword>
<dbReference type="GO" id="GO:0046872">
    <property type="term" value="F:metal ion binding"/>
    <property type="evidence" value="ECO:0007669"/>
    <property type="project" value="UniProtKB-KW"/>
</dbReference>
<dbReference type="PANTHER" id="PTHR43281:SF1">
    <property type="entry name" value="FARNESYL DIPHOSPHATE SYNTHASE"/>
    <property type="match status" value="1"/>
</dbReference>
<dbReference type="Gene3D" id="1.10.600.10">
    <property type="entry name" value="Farnesyl Diphosphate Synthase"/>
    <property type="match status" value="1"/>
</dbReference>
<dbReference type="InterPro" id="IPR053378">
    <property type="entry name" value="Prenyl_diphosphate_synthase"/>
</dbReference>
<reference evidence="8 9" key="1">
    <citation type="submission" date="2018-07" db="EMBL/GenBank/DDBJ databases">
        <title>Genomic Encyclopedia of Type Strains, Phase IV (KMG-IV): sequencing the most valuable type-strain genomes for metagenomic binning, comparative biology and taxonomic classification.</title>
        <authorList>
            <person name="Goeker M."/>
        </authorList>
    </citation>
    <scope>NUCLEOTIDE SEQUENCE [LARGE SCALE GENOMIC DNA]</scope>
    <source>
        <strain evidence="8 9">DSM 21352</strain>
    </source>
</reference>
<proteinExistence type="inferred from homology"/>
<dbReference type="EMBL" id="QQAV01000004">
    <property type="protein sequence ID" value="RDI25058.1"/>
    <property type="molecule type" value="Genomic_DNA"/>
</dbReference>
<gene>
    <name evidence="8" type="ORF">DFR41_104112</name>
</gene>